<organism evidence="11 12">
    <name type="scientific">Pseudomonas turukhanskensis</name>
    <dbReference type="NCBI Taxonomy" id="1806536"/>
    <lineage>
        <taxon>Bacteria</taxon>
        <taxon>Pseudomonadati</taxon>
        <taxon>Pseudomonadota</taxon>
        <taxon>Gammaproteobacteria</taxon>
        <taxon>Pseudomonadales</taxon>
        <taxon>Pseudomonadaceae</taxon>
        <taxon>Pseudomonas</taxon>
    </lineage>
</organism>
<evidence type="ECO:0000256" key="2">
    <source>
        <dbReference type="ARBA" id="ARBA00022475"/>
    </source>
</evidence>
<protein>
    <recommendedName>
        <fullName evidence="10">Methyl-accepting transducer domain-containing protein</fullName>
    </recommendedName>
</protein>
<evidence type="ECO:0000256" key="4">
    <source>
        <dbReference type="ARBA" id="ARBA00022692"/>
    </source>
</evidence>
<dbReference type="InterPro" id="IPR004090">
    <property type="entry name" value="Chemotax_Me-accpt_rcpt"/>
</dbReference>
<dbReference type="Gene3D" id="1.10.287.950">
    <property type="entry name" value="Methyl-accepting chemotaxis protein"/>
    <property type="match status" value="1"/>
</dbReference>
<dbReference type="GO" id="GO:0007165">
    <property type="term" value="P:signal transduction"/>
    <property type="evidence" value="ECO:0007669"/>
    <property type="project" value="UniProtKB-KW"/>
</dbReference>
<evidence type="ECO:0000313" key="11">
    <source>
        <dbReference type="EMBL" id="GLK87847.1"/>
    </source>
</evidence>
<evidence type="ECO:0000313" key="12">
    <source>
        <dbReference type="Proteomes" id="UP001143328"/>
    </source>
</evidence>
<dbReference type="PANTHER" id="PTHR32089:SF112">
    <property type="entry name" value="LYSOZYME-LIKE PROTEIN-RELATED"/>
    <property type="match status" value="1"/>
</dbReference>
<feature type="domain" description="Methyl-accepting transducer" evidence="10">
    <location>
        <begin position="1"/>
        <end position="121"/>
    </location>
</feature>
<dbReference type="Pfam" id="PF00015">
    <property type="entry name" value="MCPsignal"/>
    <property type="match status" value="1"/>
</dbReference>
<evidence type="ECO:0000256" key="7">
    <source>
        <dbReference type="ARBA" id="ARBA00023224"/>
    </source>
</evidence>
<gene>
    <name evidence="11" type="ORF">GCM10017655_09090</name>
</gene>
<evidence type="ECO:0000256" key="5">
    <source>
        <dbReference type="ARBA" id="ARBA00022989"/>
    </source>
</evidence>
<evidence type="ECO:0000256" key="9">
    <source>
        <dbReference type="PROSITE-ProRule" id="PRU00284"/>
    </source>
</evidence>
<reference evidence="11" key="2">
    <citation type="submission" date="2023-01" db="EMBL/GenBank/DDBJ databases">
        <authorList>
            <person name="Sun Q."/>
            <person name="Evtushenko L."/>
        </authorList>
    </citation>
    <scope>NUCLEOTIDE SEQUENCE</scope>
    <source>
        <strain evidence="11">VKM B-2935</strain>
    </source>
</reference>
<keyword evidence="3" id="KW-0488">Methylation</keyword>
<keyword evidence="5" id="KW-1133">Transmembrane helix</keyword>
<evidence type="ECO:0000256" key="8">
    <source>
        <dbReference type="ARBA" id="ARBA00029447"/>
    </source>
</evidence>
<dbReference type="Gene3D" id="3.30.450.20">
    <property type="entry name" value="PAS domain"/>
    <property type="match status" value="2"/>
</dbReference>
<proteinExistence type="inferred from homology"/>
<dbReference type="PRINTS" id="PR00260">
    <property type="entry name" value="CHEMTRNSDUCR"/>
</dbReference>
<keyword evidence="4" id="KW-0812">Transmembrane</keyword>
<keyword evidence="12" id="KW-1185">Reference proteome</keyword>
<dbReference type="Proteomes" id="UP001143328">
    <property type="component" value="Unassembled WGS sequence"/>
</dbReference>
<dbReference type="GO" id="GO:0006935">
    <property type="term" value="P:chemotaxis"/>
    <property type="evidence" value="ECO:0007669"/>
    <property type="project" value="InterPro"/>
</dbReference>
<keyword evidence="7 9" id="KW-0807">Transducer</keyword>
<evidence type="ECO:0000256" key="3">
    <source>
        <dbReference type="ARBA" id="ARBA00022481"/>
    </source>
</evidence>
<dbReference type="GO" id="GO:0005886">
    <property type="term" value="C:plasma membrane"/>
    <property type="evidence" value="ECO:0007669"/>
    <property type="project" value="UniProtKB-SubCell"/>
</dbReference>
<dbReference type="EMBL" id="BSFN01000002">
    <property type="protein sequence ID" value="GLK87847.1"/>
    <property type="molecule type" value="Genomic_DNA"/>
</dbReference>
<dbReference type="GO" id="GO:0004888">
    <property type="term" value="F:transmembrane signaling receptor activity"/>
    <property type="evidence" value="ECO:0007669"/>
    <property type="project" value="InterPro"/>
</dbReference>
<keyword evidence="2" id="KW-1003">Cell membrane</keyword>
<dbReference type="PANTHER" id="PTHR32089">
    <property type="entry name" value="METHYL-ACCEPTING CHEMOTAXIS PROTEIN MCPB"/>
    <property type="match status" value="1"/>
</dbReference>
<evidence type="ECO:0000256" key="1">
    <source>
        <dbReference type="ARBA" id="ARBA00004236"/>
    </source>
</evidence>
<reference evidence="11" key="1">
    <citation type="journal article" date="2014" name="Int. J. Syst. Evol. Microbiol.">
        <title>Complete genome sequence of Corynebacterium casei LMG S-19264T (=DSM 44701T), isolated from a smear-ripened cheese.</title>
        <authorList>
            <consortium name="US DOE Joint Genome Institute (JGI-PGF)"/>
            <person name="Walter F."/>
            <person name="Albersmeier A."/>
            <person name="Kalinowski J."/>
            <person name="Ruckert C."/>
        </authorList>
    </citation>
    <scope>NUCLEOTIDE SEQUENCE</scope>
    <source>
        <strain evidence="11">VKM B-2935</strain>
    </source>
</reference>
<accession>A0A9W6K2T8</accession>
<comment type="subcellular location">
    <subcellularLocation>
        <location evidence="1">Cell membrane</location>
    </subcellularLocation>
</comment>
<dbReference type="PROSITE" id="PS50111">
    <property type="entry name" value="CHEMOTAXIS_TRANSDUC_2"/>
    <property type="match status" value="1"/>
</dbReference>
<dbReference type="SUPFAM" id="SSF58104">
    <property type="entry name" value="Methyl-accepting chemotaxis protein (MCP) signaling domain"/>
    <property type="match status" value="1"/>
</dbReference>
<sequence>MNAPLAPAPLRAAVTTEDSTHSTIEQVKLLIASLNQRWIEISKVSEVIRQIAKHTNLVALNAAIEAARAGEQGRGFAVVADEVRRLATQSAEATAEIGTVVGTIRQESAKALADVEKAERANVLEQAQVLLAHEALQLQAQFAGMATALFGLKNFILGMKAKGFGPDREQIDAVMHQYLSQNPDLLAFACACEANVLDNRDAEFAGAPGFDATGRIMAYWNRGAGSLQRECLVNYDDDWYVLPKRKNRDVFMEPYDYPIAGRTILITSFMTPMQHNGRFLGILGADYSLAQLQERLGQHTPFGHGHYALLSNKAIYVTHPDAARLGSAASELPAELRNAVRDGKPLQQQSGNRMLLVQPIFVGNCDAPWALLMSFEHNAA</sequence>
<dbReference type="AlphaFoldDB" id="A0A9W6K2T8"/>
<evidence type="ECO:0000256" key="6">
    <source>
        <dbReference type="ARBA" id="ARBA00023136"/>
    </source>
</evidence>
<dbReference type="CDD" id="cd12913">
    <property type="entry name" value="PDC1_MCP_like"/>
    <property type="match status" value="1"/>
</dbReference>
<dbReference type="InterPro" id="IPR004089">
    <property type="entry name" value="MCPsignal_dom"/>
</dbReference>
<keyword evidence="6" id="KW-0472">Membrane</keyword>
<comment type="caution">
    <text evidence="11">The sequence shown here is derived from an EMBL/GenBank/DDBJ whole genome shotgun (WGS) entry which is preliminary data.</text>
</comment>
<evidence type="ECO:0000259" key="10">
    <source>
        <dbReference type="PROSITE" id="PS50111"/>
    </source>
</evidence>
<comment type="similarity">
    <text evidence="8">Belongs to the methyl-accepting chemotaxis (MCP) protein family.</text>
</comment>
<name>A0A9W6K2T8_9PSED</name>
<dbReference type="SMART" id="SM00283">
    <property type="entry name" value="MA"/>
    <property type="match status" value="1"/>
</dbReference>